<accession>A0ABR3EU79</accession>
<protein>
    <recommendedName>
        <fullName evidence="3">C2H2-type domain-containing protein</fullName>
    </recommendedName>
</protein>
<organism evidence="1 2">
    <name type="scientific">Marasmius crinis-equi</name>
    <dbReference type="NCBI Taxonomy" id="585013"/>
    <lineage>
        <taxon>Eukaryota</taxon>
        <taxon>Fungi</taxon>
        <taxon>Dikarya</taxon>
        <taxon>Basidiomycota</taxon>
        <taxon>Agaricomycotina</taxon>
        <taxon>Agaricomycetes</taxon>
        <taxon>Agaricomycetidae</taxon>
        <taxon>Agaricales</taxon>
        <taxon>Marasmiineae</taxon>
        <taxon>Marasmiaceae</taxon>
        <taxon>Marasmius</taxon>
    </lineage>
</organism>
<name>A0ABR3EU79_9AGAR</name>
<gene>
    <name evidence="1" type="ORF">V5O48_015559</name>
</gene>
<reference evidence="1 2" key="1">
    <citation type="submission" date="2024-02" db="EMBL/GenBank/DDBJ databases">
        <title>A draft genome for the cacao thread blight pathogen Marasmius crinis-equi.</title>
        <authorList>
            <person name="Cohen S.P."/>
            <person name="Baruah I.K."/>
            <person name="Amoako-Attah I."/>
            <person name="Bukari Y."/>
            <person name="Meinhardt L.W."/>
            <person name="Bailey B.A."/>
        </authorList>
    </citation>
    <scope>NUCLEOTIDE SEQUENCE [LARGE SCALE GENOMIC DNA]</scope>
    <source>
        <strain evidence="1 2">GH-76</strain>
    </source>
</reference>
<evidence type="ECO:0008006" key="3">
    <source>
        <dbReference type="Google" id="ProtNLM"/>
    </source>
</evidence>
<sequence length="210" mass="23483">PELIARFGIPPKHFHLELSPGCSLKDDIVHWAVLNTTGCIHQTAMTMRIDEAHAVYEEDNVHAEAQNMPLRVTGCCCPSCYGATVGDLSCSSLHRQYQTACLQTMEAFASDFCSTALRKVPGFTVAELNGIFGNVLDSLLLEHCAFGSELFCLCHKLFTSAQNVSHLLLHHKSNERRKKLMEWLEICPECYSREAEAIKAQMLSFFEAED</sequence>
<dbReference type="EMBL" id="JBAHYK010001895">
    <property type="protein sequence ID" value="KAL0566450.1"/>
    <property type="molecule type" value="Genomic_DNA"/>
</dbReference>
<evidence type="ECO:0000313" key="1">
    <source>
        <dbReference type="EMBL" id="KAL0566450.1"/>
    </source>
</evidence>
<evidence type="ECO:0000313" key="2">
    <source>
        <dbReference type="Proteomes" id="UP001465976"/>
    </source>
</evidence>
<proteinExistence type="predicted"/>
<feature type="non-terminal residue" evidence="1">
    <location>
        <position position="1"/>
    </location>
</feature>
<keyword evidence="2" id="KW-1185">Reference proteome</keyword>
<comment type="caution">
    <text evidence="1">The sequence shown here is derived from an EMBL/GenBank/DDBJ whole genome shotgun (WGS) entry which is preliminary data.</text>
</comment>
<dbReference type="Proteomes" id="UP001465976">
    <property type="component" value="Unassembled WGS sequence"/>
</dbReference>